<proteinExistence type="predicted"/>
<keyword evidence="6" id="KW-0949">S-adenosyl-L-methionine</keyword>
<protein>
    <submittedName>
        <fullName evidence="9">23S rRNA (Cytosine(1962)-C(5))-methyltransferase RlmI</fullName>
    </submittedName>
</protein>
<dbReference type="PANTHER" id="PTHR42873:SF1">
    <property type="entry name" value="S-ADENOSYLMETHIONINE-DEPENDENT METHYLTRANSFERASE DOMAIN-CONTAINING PROTEIN"/>
    <property type="match status" value="1"/>
</dbReference>
<dbReference type="Proteomes" id="UP000886124">
    <property type="component" value="Unassembled WGS sequence"/>
</dbReference>
<evidence type="ECO:0000256" key="2">
    <source>
        <dbReference type="ARBA" id="ARBA00022490"/>
    </source>
</evidence>
<dbReference type="Gene3D" id="2.30.130.10">
    <property type="entry name" value="PUA domain"/>
    <property type="match status" value="1"/>
</dbReference>
<dbReference type="SMART" id="SM00359">
    <property type="entry name" value="PUA"/>
    <property type="match status" value="1"/>
</dbReference>
<keyword evidence="2" id="KW-0963">Cytoplasm</keyword>
<dbReference type="PANTHER" id="PTHR42873">
    <property type="entry name" value="RIBOSOMAL RNA LARGE SUBUNIT METHYLTRANSFERASE"/>
    <property type="match status" value="1"/>
</dbReference>
<evidence type="ECO:0000256" key="1">
    <source>
        <dbReference type="ARBA" id="ARBA00004496"/>
    </source>
</evidence>
<dbReference type="InterPro" id="IPR002478">
    <property type="entry name" value="PUA"/>
</dbReference>
<dbReference type="EMBL" id="DROD01000301">
    <property type="protein sequence ID" value="HHJ52425.1"/>
    <property type="molecule type" value="Genomic_DNA"/>
</dbReference>
<dbReference type="InterPro" id="IPR015947">
    <property type="entry name" value="PUA-like_sf"/>
</dbReference>
<reference evidence="9" key="1">
    <citation type="journal article" date="2020" name="mSystems">
        <title>Genome- and Community-Level Interaction Insights into Carbon Utilization and Element Cycling Functions of Hydrothermarchaeota in Hydrothermal Sediment.</title>
        <authorList>
            <person name="Zhou Z."/>
            <person name="Liu Y."/>
            <person name="Xu W."/>
            <person name="Pan J."/>
            <person name="Luo Z.H."/>
            <person name="Li M."/>
        </authorList>
    </citation>
    <scope>NUCLEOTIDE SEQUENCE [LARGE SCALE GENOMIC DNA]</scope>
    <source>
        <strain evidence="9">HyVt-527</strain>
    </source>
</reference>
<keyword evidence="3" id="KW-0698">rRNA processing</keyword>
<evidence type="ECO:0000256" key="6">
    <source>
        <dbReference type="ARBA" id="ARBA00022691"/>
    </source>
</evidence>
<evidence type="ECO:0000256" key="7">
    <source>
        <dbReference type="ARBA" id="ARBA00022884"/>
    </source>
</evidence>
<accession>A0A7V5UEL0</accession>
<organism evidence="9">
    <name type="scientific">Caldithrix abyssi</name>
    <dbReference type="NCBI Taxonomy" id="187145"/>
    <lineage>
        <taxon>Bacteria</taxon>
        <taxon>Pseudomonadati</taxon>
        <taxon>Calditrichota</taxon>
        <taxon>Calditrichia</taxon>
        <taxon>Calditrichales</taxon>
        <taxon>Calditrichaceae</taxon>
        <taxon>Caldithrix</taxon>
    </lineage>
</organism>
<dbReference type="InterPro" id="IPR041532">
    <property type="entry name" value="RlmI-like_PUA"/>
</dbReference>
<feature type="non-terminal residue" evidence="9">
    <location>
        <position position="95"/>
    </location>
</feature>
<feature type="domain" description="PUA" evidence="8">
    <location>
        <begin position="2"/>
        <end position="87"/>
    </location>
</feature>
<dbReference type="Pfam" id="PF17785">
    <property type="entry name" value="PUA_3"/>
    <property type="match status" value="1"/>
</dbReference>
<comment type="caution">
    <text evidence="9">The sequence shown here is derived from an EMBL/GenBank/DDBJ whole genome shotgun (WGS) entry which is preliminary data.</text>
</comment>
<keyword evidence="4" id="KW-0489">Methyltransferase</keyword>
<gene>
    <name evidence="9" type="ORF">ENJ89_04455</name>
</gene>
<sequence>MNRIILKRRREKSLLNRHPWVFSGAISVVKGNPVAGETVVVTSAGGDFLGWGAYSPASQIRVRLWSFREQEQIDEDFFLRRIRQAHDLRAAVIKP</sequence>
<evidence type="ECO:0000313" key="9">
    <source>
        <dbReference type="EMBL" id="HHJ52425.1"/>
    </source>
</evidence>
<name>A0A7V5UEL0_CALAY</name>
<comment type="subcellular location">
    <subcellularLocation>
        <location evidence="1">Cytoplasm</location>
    </subcellularLocation>
</comment>
<evidence type="ECO:0000256" key="5">
    <source>
        <dbReference type="ARBA" id="ARBA00022679"/>
    </source>
</evidence>
<evidence type="ECO:0000256" key="4">
    <source>
        <dbReference type="ARBA" id="ARBA00022603"/>
    </source>
</evidence>
<keyword evidence="5" id="KW-0808">Transferase</keyword>
<dbReference type="AlphaFoldDB" id="A0A7V5UEL0"/>
<dbReference type="PROSITE" id="PS50890">
    <property type="entry name" value="PUA"/>
    <property type="match status" value="1"/>
</dbReference>
<dbReference type="GO" id="GO:0003723">
    <property type="term" value="F:RNA binding"/>
    <property type="evidence" value="ECO:0007669"/>
    <property type="project" value="UniProtKB-KW"/>
</dbReference>
<dbReference type="InterPro" id="IPR036974">
    <property type="entry name" value="PUA_sf"/>
</dbReference>
<evidence type="ECO:0000259" key="8">
    <source>
        <dbReference type="SMART" id="SM00359"/>
    </source>
</evidence>
<keyword evidence="7" id="KW-0694">RNA-binding</keyword>
<dbReference type="SUPFAM" id="SSF88697">
    <property type="entry name" value="PUA domain-like"/>
    <property type="match status" value="1"/>
</dbReference>
<dbReference type="CDD" id="cd21153">
    <property type="entry name" value="PUA_RlmI"/>
    <property type="match status" value="1"/>
</dbReference>
<dbReference type="GO" id="GO:0006364">
    <property type="term" value="P:rRNA processing"/>
    <property type="evidence" value="ECO:0007669"/>
    <property type="project" value="UniProtKB-KW"/>
</dbReference>
<evidence type="ECO:0000256" key="3">
    <source>
        <dbReference type="ARBA" id="ARBA00022552"/>
    </source>
</evidence>